<dbReference type="AlphaFoldDB" id="A0ABD5SW91"/>
<feature type="compositionally biased region" description="Basic and acidic residues" evidence="1">
    <location>
        <begin position="180"/>
        <end position="192"/>
    </location>
</feature>
<protein>
    <submittedName>
        <fullName evidence="2">DUF6230 family protein</fullName>
    </submittedName>
</protein>
<keyword evidence="3" id="KW-1185">Reference proteome</keyword>
<gene>
    <name evidence="2" type="ORF">ACFQE6_31095</name>
</gene>
<reference evidence="2 3" key="1">
    <citation type="journal article" date="2019" name="Int. J. Syst. Evol. Microbiol.">
        <title>The Global Catalogue of Microorganisms (GCM) 10K type strain sequencing project: providing services to taxonomists for standard genome sequencing and annotation.</title>
        <authorList>
            <consortium name="The Broad Institute Genomics Platform"/>
            <consortium name="The Broad Institute Genome Sequencing Center for Infectious Disease"/>
            <person name="Wu L."/>
            <person name="Ma J."/>
        </authorList>
    </citation>
    <scope>NUCLEOTIDE SEQUENCE [LARGE SCALE GENOMIC DNA]</scope>
    <source>
        <strain evidence="2 3">LMG 29247</strain>
    </source>
</reference>
<sequence length="201" mass="21837">MPIDRKRFLVSFLVTNVVLVCVLTGMITAGVGAAVPTAGVGTFAITFDELHGEGFEQRSTMGSTETCGQYSVNVAQIDNGTIEGLHLFKDVEMPVTGETVRVSIQSDDVEFQGLSQKFTHLEGDLSFDEDQVTEYDTEGSQDQMRISASSITIEDGTIHTDRQFITKLSLDDLTVDTIRNPDDEGLETRENDCLAGNSSDG</sequence>
<organism evidence="2 3">
    <name type="scientific">Natrinema soli</name>
    <dbReference type="NCBI Taxonomy" id="1930624"/>
    <lineage>
        <taxon>Archaea</taxon>
        <taxon>Methanobacteriati</taxon>
        <taxon>Methanobacteriota</taxon>
        <taxon>Stenosarchaea group</taxon>
        <taxon>Halobacteria</taxon>
        <taxon>Halobacteriales</taxon>
        <taxon>Natrialbaceae</taxon>
        <taxon>Natrinema</taxon>
    </lineage>
</organism>
<evidence type="ECO:0000313" key="2">
    <source>
        <dbReference type="EMBL" id="MFC6769314.1"/>
    </source>
</evidence>
<comment type="caution">
    <text evidence="2">The sequence shown here is derived from an EMBL/GenBank/DDBJ whole genome shotgun (WGS) entry which is preliminary data.</text>
</comment>
<dbReference type="RefSeq" id="WP_273741988.1">
    <property type="nucleotide sequence ID" value="NZ_JAQIVI010000719.1"/>
</dbReference>
<dbReference type="EMBL" id="JBHSWV010000719">
    <property type="protein sequence ID" value="MFC6769314.1"/>
    <property type="molecule type" value="Genomic_DNA"/>
</dbReference>
<dbReference type="Proteomes" id="UP001596383">
    <property type="component" value="Unassembled WGS sequence"/>
</dbReference>
<evidence type="ECO:0000313" key="3">
    <source>
        <dbReference type="Proteomes" id="UP001596383"/>
    </source>
</evidence>
<proteinExistence type="predicted"/>
<dbReference type="Pfam" id="PF19741">
    <property type="entry name" value="DUF6230"/>
    <property type="match status" value="1"/>
</dbReference>
<accession>A0ABD5SW91</accession>
<dbReference type="InterPro" id="IPR046198">
    <property type="entry name" value="DUF6230"/>
</dbReference>
<evidence type="ECO:0000256" key="1">
    <source>
        <dbReference type="SAM" id="MobiDB-lite"/>
    </source>
</evidence>
<name>A0ABD5SW91_9EURY</name>
<feature type="region of interest" description="Disordered" evidence="1">
    <location>
        <begin position="180"/>
        <end position="201"/>
    </location>
</feature>